<keyword evidence="1" id="KW-0479">Metal-binding</keyword>
<feature type="domain" description="3H" evidence="2">
    <location>
        <begin position="79"/>
        <end position="175"/>
    </location>
</feature>
<keyword evidence="5" id="KW-1185">Reference proteome</keyword>
<dbReference type="InterPro" id="IPR013196">
    <property type="entry name" value="HTH_11"/>
</dbReference>
<dbReference type="InterPro" id="IPR026043">
    <property type="entry name" value="NadR"/>
</dbReference>
<dbReference type="InterPro" id="IPR035922">
    <property type="entry name" value="3H_dom_sf"/>
</dbReference>
<dbReference type="EMBL" id="BAUU01000011">
    <property type="protein sequence ID" value="GAE30398.1"/>
    <property type="molecule type" value="Genomic_DNA"/>
</dbReference>
<feature type="binding site" evidence="1">
    <location>
        <position position="83"/>
    </location>
    <ligand>
        <name>Ni(2+)</name>
        <dbReference type="ChEBI" id="CHEBI:49786"/>
    </ligand>
</feature>
<evidence type="ECO:0000259" key="3">
    <source>
        <dbReference type="Pfam" id="PF08279"/>
    </source>
</evidence>
<organism evidence="4 5">
    <name type="scientific">Halalkalibacter hemicellulosilyticusJCM 9152</name>
    <dbReference type="NCBI Taxonomy" id="1236971"/>
    <lineage>
        <taxon>Bacteria</taxon>
        <taxon>Bacillati</taxon>
        <taxon>Bacillota</taxon>
        <taxon>Bacilli</taxon>
        <taxon>Bacillales</taxon>
        <taxon>Bacillaceae</taxon>
        <taxon>Halalkalibacter</taxon>
    </lineage>
</organism>
<accession>W4QFI1</accession>
<dbReference type="STRING" id="1236971.JCM9152_1804"/>
<dbReference type="PIRSF" id="PIRSF037847">
    <property type="entry name" value="NiaR"/>
    <property type="match status" value="1"/>
</dbReference>
<proteinExistence type="predicted"/>
<sequence>MSNGKKLLGEERRKQIINWLTSAHTPITGSELSKRSNVSRQVIVQDISILKAQKHPIIATAQGYLYNQMKKPELAKRMIACKHYREQAKEELFILVDHGLTVSQVMVEHAIYGEITASLMVSSRHEAEQFCKRVEETNSSLLSELTDGVHLHLVEAATEAQIDKAVLELSRKGFLLDEYE</sequence>
<evidence type="ECO:0000259" key="2">
    <source>
        <dbReference type="Pfam" id="PF02829"/>
    </source>
</evidence>
<dbReference type="GO" id="GO:0046872">
    <property type="term" value="F:metal ion binding"/>
    <property type="evidence" value="ECO:0007669"/>
    <property type="project" value="UniProtKB-KW"/>
</dbReference>
<dbReference type="Proteomes" id="UP000018895">
    <property type="component" value="Unassembled WGS sequence"/>
</dbReference>
<gene>
    <name evidence="4" type="ORF">JCM9152_1804</name>
</gene>
<dbReference type="AlphaFoldDB" id="W4QFI1"/>
<dbReference type="SUPFAM" id="SSF75500">
    <property type="entry name" value="Putative transcriptional regulator TM1602, C-terminal domain"/>
    <property type="match status" value="1"/>
</dbReference>
<keyword evidence="1" id="KW-0533">Nickel</keyword>
<dbReference type="Pfam" id="PF02829">
    <property type="entry name" value="3H"/>
    <property type="match status" value="1"/>
</dbReference>
<dbReference type="InterPro" id="IPR036388">
    <property type="entry name" value="WH-like_DNA-bd_sf"/>
</dbReference>
<feature type="binding site" evidence="1">
    <location>
        <position position="91"/>
    </location>
    <ligand>
        <name>Ni(2+)</name>
        <dbReference type="ChEBI" id="CHEBI:49786"/>
    </ligand>
</feature>
<dbReference type="PANTHER" id="PTHR40068">
    <property type="entry name" value="TRANSCRIPTION REPRESSOR NIAR-RELATED"/>
    <property type="match status" value="1"/>
</dbReference>
<dbReference type="PANTHER" id="PTHR40068:SF1">
    <property type="entry name" value="TRANSCRIPTION REPRESSOR NIAR-RELATED"/>
    <property type="match status" value="1"/>
</dbReference>
<feature type="binding site" evidence="1">
    <location>
        <position position="150"/>
    </location>
    <ligand>
        <name>Ni(2+)</name>
        <dbReference type="ChEBI" id="CHEBI:49786"/>
    </ligand>
</feature>
<dbReference type="SUPFAM" id="SSF46785">
    <property type="entry name" value="Winged helix' DNA-binding domain"/>
    <property type="match status" value="1"/>
</dbReference>
<dbReference type="InterPro" id="IPR004173">
    <property type="entry name" value="3H_domain"/>
</dbReference>
<dbReference type="InterPro" id="IPR036390">
    <property type="entry name" value="WH_DNA-bd_sf"/>
</dbReference>
<protein>
    <submittedName>
        <fullName evidence="4">Transcriptional repressor for NAD biosynthesis in gram-positives</fullName>
    </submittedName>
</protein>
<name>W4QFI1_9BACI</name>
<evidence type="ECO:0000256" key="1">
    <source>
        <dbReference type="PIRSR" id="PIRSR037847-1"/>
    </source>
</evidence>
<evidence type="ECO:0000313" key="4">
    <source>
        <dbReference type="EMBL" id="GAE30398.1"/>
    </source>
</evidence>
<comment type="caution">
    <text evidence="4">The sequence shown here is derived from an EMBL/GenBank/DDBJ whole genome shotgun (WGS) entry which is preliminary data.</text>
</comment>
<dbReference type="Gene3D" id="3.30.1340.20">
    <property type="entry name" value="3H domain"/>
    <property type="match status" value="1"/>
</dbReference>
<reference evidence="4" key="1">
    <citation type="journal article" date="2014" name="Genome Announc.">
        <title>Draft Genome Sequences of Three Alkaliphilic Bacillus Strains, Bacillus wakoensis JCM 9140T, Bacillus akibai JCM 9157T, and Bacillus hemicellulosilyticus JCM 9152T.</title>
        <authorList>
            <person name="Yuki M."/>
            <person name="Oshima K."/>
            <person name="Suda W."/>
            <person name="Oshida Y."/>
            <person name="Kitamura K."/>
            <person name="Iida T."/>
            <person name="Hattori M."/>
            <person name="Ohkuma M."/>
        </authorList>
    </citation>
    <scope>NUCLEOTIDE SEQUENCE [LARGE SCALE GENOMIC DNA]</scope>
    <source>
        <strain evidence="4">JCM 9152</strain>
    </source>
</reference>
<dbReference type="Pfam" id="PF08279">
    <property type="entry name" value="HTH_11"/>
    <property type="match status" value="1"/>
</dbReference>
<dbReference type="Gene3D" id="1.10.10.10">
    <property type="entry name" value="Winged helix-like DNA-binding domain superfamily/Winged helix DNA-binding domain"/>
    <property type="match status" value="1"/>
</dbReference>
<feature type="binding site" evidence="1">
    <location>
        <position position="152"/>
    </location>
    <ligand>
        <name>Ni(2+)</name>
        <dbReference type="ChEBI" id="CHEBI:49786"/>
    </ligand>
</feature>
<feature type="domain" description="Helix-turn-helix type 11" evidence="3">
    <location>
        <begin position="12"/>
        <end position="64"/>
    </location>
</feature>
<evidence type="ECO:0000313" key="5">
    <source>
        <dbReference type="Proteomes" id="UP000018895"/>
    </source>
</evidence>